<dbReference type="Proteomes" id="UP000236000">
    <property type="component" value="Unassembled WGS sequence"/>
</dbReference>
<feature type="transmembrane region" description="Helical" evidence="1">
    <location>
        <begin position="176"/>
        <end position="207"/>
    </location>
</feature>
<comment type="caution">
    <text evidence="3">The sequence shown here is derived from an EMBL/GenBank/DDBJ whole genome shotgun (WGS) entry which is preliminary data.</text>
</comment>
<feature type="transmembrane region" description="Helical" evidence="1">
    <location>
        <begin position="213"/>
        <end position="235"/>
    </location>
</feature>
<evidence type="ECO:0000313" key="4">
    <source>
        <dbReference type="Proteomes" id="UP000236000"/>
    </source>
</evidence>
<feature type="transmembrane region" description="Helical" evidence="1">
    <location>
        <begin position="279"/>
        <end position="299"/>
    </location>
</feature>
<feature type="transmembrane region" description="Helical" evidence="1">
    <location>
        <begin position="242"/>
        <end position="259"/>
    </location>
</feature>
<dbReference type="Pfam" id="PF01757">
    <property type="entry name" value="Acyl_transf_3"/>
    <property type="match status" value="1"/>
</dbReference>
<keyword evidence="1" id="KW-0812">Transmembrane</keyword>
<feature type="transmembrane region" description="Helical" evidence="1">
    <location>
        <begin position="306"/>
        <end position="326"/>
    </location>
</feature>
<dbReference type="AlphaFoldDB" id="A0A2N8HDI4"/>
<evidence type="ECO:0000256" key="1">
    <source>
        <dbReference type="SAM" id="Phobius"/>
    </source>
</evidence>
<feature type="transmembrane region" description="Helical" evidence="1">
    <location>
        <begin position="141"/>
        <end position="164"/>
    </location>
</feature>
<dbReference type="GO" id="GO:0016747">
    <property type="term" value="F:acyltransferase activity, transferring groups other than amino-acyl groups"/>
    <property type="evidence" value="ECO:0007669"/>
    <property type="project" value="InterPro"/>
</dbReference>
<feature type="transmembrane region" description="Helical" evidence="1">
    <location>
        <begin position="68"/>
        <end position="86"/>
    </location>
</feature>
<protein>
    <recommendedName>
        <fullName evidence="2">Acyltransferase 3 domain-containing protein</fullName>
    </recommendedName>
</protein>
<organism evidence="3 4">
    <name type="scientific">Akkermansia muciniphila</name>
    <dbReference type="NCBI Taxonomy" id="239935"/>
    <lineage>
        <taxon>Bacteria</taxon>
        <taxon>Pseudomonadati</taxon>
        <taxon>Verrucomicrobiota</taxon>
        <taxon>Verrucomicrobiia</taxon>
        <taxon>Verrucomicrobiales</taxon>
        <taxon>Akkermansiaceae</taxon>
        <taxon>Akkermansia</taxon>
    </lineage>
</organism>
<name>A0A2N8HDI4_9BACT</name>
<proteinExistence type="predicted"/>
<dbReference type="InterPro" id="IPR052734">
    <property type="entry name" value="Nod_factor_acetyltransferase"/>
</dbReference>
<sequence>MPRPLNLPLSFPFPAMQAAIDSALPPHAAAPGKQRIPQVDYLKGILITLMVLFHLSWFSTYYLDVTRYVYVFHMSGFIILSGFFANTDKTPGQFLKTWLGILVPYLVFESLYYLALAHLPASIPASNRLEPAFTAFWKTLLLAPAGTYWYLYLLVVCLGVYYLVSRIPRLSPPARLAVTAAILAAVSWLNPAFQMIHVAYFLLGAFFRTTGLPILKCFFPTLWAAVPAAALCLLFPLPARDSMLGLCLCMLTLSFLVKTHDLAGEAVRRLFTYLGRNSLSIVIFSPAFTLLCKPLAPVLAFDSSRICFAVLSVTLVLAACLGATRLCDALGWSRFLFFKKKMYSPLALSVEPAAP</sequence>
<dbReference type="PANTHER" id="PTHR37312">
    <property type="entry name" value="MEMBRANE-BOUND ACYLTRANSFERASE YKRP-RELATED"/>
    <property type="match status" value="1"/>
</dbReference>
<reference evidence="3 4" key="1">
    <citation type="journal article" date="2017" name="BMC Genomics">
        <title>Genome sequencing of 39 Akkermansia muciniphila isolates reveals its population structure, genomic and functional diverisity, and global distribution in mammalian gut microbiotas.</title>
        <authorList>
            <person name="Guo X."/>
            <person name="Li S."/>
            <person name="Zhang J."/>
            <person name="Wu F."/>
            <person name="Li X."/>
            <person name="Wu D."/>
            <person name="Zhang M."/>
            <person name="Ou Z."/>
            <person name="Jie Z."/>
            <person name="Yan Q."/>
            <person name="Li P."/>
            <person name="Yi J."/>
            <person name="Peng Y."/>
        </authorList>
    </citation>
    <scope>NUCLEOTIDE SEQUENCE [LARGE SCALE GENOMIC DNA]</scope>
    <source>
        <strain evidence="3 4">GP24</strain>
    </source>
</reference>
<dbReference type="EMBL" id="PJKA01000010">
    <property type="protein sequence ID" value="PNC18028.1"/>
    <property type="molecule type" value="Genomic_DNA"/>
</dbReference>
<evidence type="ECO:0000259" key="2">
    <source>
        <dbReference type="Pfam" id="PF01757"/>
    </source>
</evidence>
<evidence type="ECO:0000313" key="3">
    <source>
        <dbReference type="EMBL" id="PNC18028.1"/>
    </source>
</evidence>
<feature type="transmembrane region" description="Helical" evidence="1">
    <location>
        <begin position="41"/>
        <end position="62"/>
    </location>
</feature>
<dbReference type="OrthoDB" id="9809782at2"/>
<gene>
    <name evidence="3" type="ORF">CXU22_05145</name>
</gene>
<keyword evidence="1" id="KW-1133">Transmembrane helix</keyword>
<feature type="domain" description="Acyltransferase 3" evidence="2">
    <location>
        <begin position="38"/>
        <end position="322"/>
    </location>
</feature>
<dbReference type="InterPro" id="IPR002656">
    <property type="entry name" value="Acyl_transf_3_dom"/>
</dbReference>
<dbReference type="PANTHER" id="PTHR37312:SF1">
    <property type="entry name" value="MEMBRANE-BOUND ACYLTRANSFERASE YKRP-RELATED"/>
    <property type="match status" value="1"/>
</dbReference>
<keyword evidence="1" id="KW-0472">Membrane</keyword>
<accession>A0A2N8HDI4</accession>
<feature type="transmembrane region" description="Helical" evidence="1">
    <location>
        <begin position="98"/>
        <end position="121"/>
    </location>
</feature>